<evidence type="ECO:0000256" key="5">
    <source>
        <dbReference type="ARBA" id="ARBA00022490"/>
    </source>
</evidence>
<proteinExistence type="inferred from homology"/>
<dbReference type="GO" id="GO:0006817">
    <property type="term" value="P:phosphate ion transport"/>
    <property type="evidence" value="ECO:0007669"/>
    <property type="project" value="UniProtKB-KW"/>
</dbReference>
<reference evidence="10 11" key="1">
    <citation type="submission" date="2018-06" db="EMBL/GenBank/DDBJ databases">
        <title>Draft Whole-Genome Sequence of the purple photosynthetic bacterium Rhodospeudomonas palustris XCP.</title>
        <authorList>
            <person name="Rayyan A."/>
            <person name="Meyer T.E."/>
            <person name="Kyndt J.A."/>
        </authorList>
    </citation>
    <scope>NUCLEOTIDE SEQUENCE [LARGE SCALE GENOMIC DNA]</scope>
    <source>
        <strain evidence="10 11">XCP</strain>
    </source>
</reference>
<name>A0A323UEN9_RHOPL</name>
<dbReference type="Proteomes" id="UP000248134">
    <property type="component" value="Unassembled WGS sequence"/>
</dbReference>
<dbReference type="EMBL" id="QKQS01000023">
    <property type="protein sequence ID" value="PZA11372.1"/>
    <property type="molecule type" value="Genomic_DNA"/>
</dbReference>
<dbReference type="SUPFAM" id="SSF109755">
    <property type="entry name" value="PhoU-like"/>
    <property type="match status" value="1"/>
</dbReference>
<dbReference type="InterPro" id="IPR028366">
    <property type="entry name" value="PhoU"/>
</dbReference>
<evidence type="ECO:0000256" key="8">
    <source>
        <dbReference type="PIRNR" id="PIRNR003107"/>
    </source>
</evidence>
<dbReference type="Gene3D" id="1.20.58.220">
    <property type="entry name" value="Phosphate transport system protein phou homolog 2, domain 2"/>
    <property type="match status" value="2"/>
</dbReference>
<evidence type="ECO:0000256" key="3">
    <source>
        <dbReference type="ARBA" id="ARBA00011738"/>
    </source>
</evidence>
<evidence type="ECO:0000313" key="10">
    <source>
        <dbReference type="EMBL" id="PZA11372.1"/>
    </source>
</evidence>
<keyword evidence="6 8" id="KW-0592">Phosphate transport</keyword>
<evidence type="ECO:0000256" key="7">
    <source>
        <dbReference type="ARBA" id="ARBA00056181"/>
    </source>
</evidence>
<evidence type="ECO:0000259" key="9">
    <source>
        <dbReference type="Pfam" id="PF01895"/>
    </source>
</evidence>
<comment type="similarity">
    <text evidence="2 8">Belongs to the PhoU family.</text>
</comment>
<comment type="subunit">
    <text evidence="3 8">Homodimer.</text>
</comment>
<comment type="subcellular location">
    <subcellularLocation>
        <location evidence="1 8">Cytoplasm</location>
    </subcellularLocation>
</comment>
<evidence type="ECO:0000256" key="4">
    <source>
        <dbReference type="ARBA" id="ARBA00022448"/>
    </source>
</evidence>
<dbReference type="FunFam" id="1.20.58.220:FF:000004">
    <property type="entry name" value="Phosphate-specific transport system accessory protein PhoU"/>
    <property type="match status" value="1"/>
</dbReference>
<dbReference type="PIRSF" id="PIRSF003107">
    <property type="entry name" value="PhoU"/>
    <property type="match status" value="1"/>
</dbReference>
<protein>
    <recommendedName>
        <fullName evidence="8">Phosphate-specific transport system accessory protein PhoU</fullName>
    </recommendedName>
</protein>
<dbReference type="PANTHER" id="PTHR42930">
    <property type="entry name" value="PHOSPHATE-SPECIFIC TRANSPORT SYSTEM ACCESSORY PROTEIN PHOU"/>
    <property type="match status" value="1"/>
</dbReference>
<feature type="domain" description="PhoU" evidence="9">
    <location>
        <begin position="125"/>
        <end position="210"/>
    </location>
</feature>
<keyword evidence="5 8" id="KW-0963">Cytoplasm</keyword>
<evidence type="ECO:0000256" key="2">
    <source>
        <dbReference type="ARBA" id="ARBA00008107"/>
    </source>
</evidence>
<feature type="domain" description="PhoU" evidence="9">
    <location>
        <begin position="22"/>
        <end position="109"/>
    </location>
</feature>
<comment type="caution">
    <text evidence="10">The sequence shown here is derived from an EMBL/GenBank/DDBJ whole genome shotgun (WGS) entry which is preliminary data.</text>
</comment>
<organism evidence="10 11">
    <name type="scientific">Rhodopseudomonas palustris</name>
    <dbReference type="NCBI Taxonomy" id="1076"/>
    <lineage>
        <taxon>Bacteria</taxon>
        <taxon>Pseudomonadati</taxon>
        <taxon>Pseudomonadota</taxon>
        <taxon>Alphaproteobacteria</taxon>
        <taxon>Hyphomicrobiales</taxon>
        <taxon>Nitrobacteraceae</taxon>
        <taxon>Rhodopseudomonas</taxon>
    </lineage>
</organism>
<keyword evidence="4 8" id="KW-0813">Transport</keyword>
<comment type="function">
    <text evidence="7 8">Plays a role in the regulation of phosphate uptake.</text>
</comment>
<dbReference type="AlphaFoldDB" id="A0A323UEN9"/>
<accession>A0A323UEN9</accession>
<dbReference type="GO" id="GO:0030643">
    <property type="term" value="P:intracellular phosphate ion homeostasis"/>
    <property type="evidence" value="ECO:0007669"/>
    <property type="project" value="InterPro"/>
</dbReference>
<evidence type="ECO:0000313" key="11">
    <source>
        <dbReference type="Proteomes" id="UP000248134"/>
    </source>
</evidence>
<sequence length="238" mass="26606">MGFEHTTKAFDGDLQELTRLVAEMGGLAERQIVDSVDALIRRDVALGSRVVAADAEIDQMQRDIEERAVLTIARRQPMAVDLRDIVGAMRVATDLERIGDLSKNIAKRVNAIDSDFHPLKLIRGLEHMTDLVQSQVKAVLDAYTAHDLPAAMVVWNGDEEVDAICTSLFRELLTYMMEDPRNISFCIHLMFCAKNIERIGDHATNIAETVFYMIEGQQIMDKRPKGDMTTFANATPGN</sequence>
<dbReference type="NCBIfam" id="TIGR02135">
    <property type="entry name" value="phoU_full"/>
    <property type="match status" value="1"/>
</dbReference>
<dbReference type="Pfam" id="PF01895">
    <property type="entry name" value="PhoU"/>
    <property type="match status" value="2"/>
</dbReference>
<dbReference type="InterPro" id="IPR038078">
    <property type="entry name" value="PhoU-like_sf"/>
</dbReference>
<dbReference type="RefSeq" id="WP_110787456.1">
    <property type="nucleotide sequence ID" value="NZ_QKQS01000023.1"/>
</dbReference>
<dbReference type="GO" id="GO:0005737">
    <property type="term" value="C:cytoplasm"/>
    <property type="evidence" value="ECO:0007669"/>
    <property type="project" value="UniProtKB-SubCell"/>
</dbReference>
<dbReference type="OrthoDB" id="9814256at2"/>
<evidence type="ECO:0000256" key="6">
    <source>
        <dbReference type="ARBA" id="ARBA00022592"/>
    </source>
</evidence>
<dbReference type="GO" id="GO:0045936">
    <property type="term" value="P:negative regulation of phosphate metabolic process"/>
    <property type="evidence" value="ECO:0007669"/>
    <property type="project" value="InterPro"/>
</dbReference>
<dbReference type="PANTHER" id="PTHR42930:SF3">
    <property type="entry name" value="PHOSPHATE-SPECIFIC TRANSPORT SYSTEM ACCESSORY PROTEIN PHOU"/>
    <property type="match status" value="1"/>
</dbReference>
<gene>
    <name evidence="10" type="primary">phoU</name>
    <name evidence="10" type="ORF">DNX69_18995</name>
</gene>
<evidence type="ECO:0000256" key="1">
    <source>
        <dbReference type="ARBA" id="ARBA00004496"/>
    </source>
</evidence>
<dbReference type="InterPro" id="IPR026022">
    <property type="entry name" value="PhoU_dom"/>
</dbReference>